<proteinExistence type="predicted"/>
<evidence type="ECO:0000313" key="2">
    <source>
        <dbReference type="Proteomes" id="UP000193719"/>
    </source>
</evidence>
<evidence type="ECO:0000313" key="1">
    <source>
        <dbReference type="EMBL" id="ORX47330.1"/>
    </source>
</evidence>
<sequence length="564" mass="64984">MDIDSYSKKKQSFLKIKKLFKPFILKKHNSNKKNIKNNDASGNLKEKSIHSGVRNYNFNLLCNNNNNNNNTITSDNYNSNSECDSEAGSSDTFESHSSIGTWVSENTTMFTEYEYIKNNDFSLTQSSTSKTDFTKNYKDVLNASTGLINSSSSNTLFEKDIIMNNDNIDNHYSNVIDSNLESSSDIDLYNSLSSNSTPSTLSLNLERCNIDENPQWLINNKRDRNNNNRENKNKILSLSPAISTPLTSIPSSFHNVNSEVVLKGHIQKSCKTPPILSYFPREILIHIAMSSDFDTILSLRQTCHFFFIILDNPNNWSDYWKYTSDQIECLNSLVTSVFQGDRYIFGEVLNPSSDKYITDVKKENDRMKLNGSDSSYLQPNYLYKMLNNSEKEIPIEKILFIDYFSSRLGFSYLGGLRIYIPYEYGNNIVLFYDRPSEELPCSMEHYQDYEHNKLKNDLSTMDTLELPTSVQKCKQCIQYYQTNKIDYTVTCSGRPVSNISAIWKYRVSPRYTISFDIINSRSEYGYGYRTEDAFIHTNYSFLVNGKELSHAKAALFRKYVLKTS</sequence>
<dbReference type="SUPFAM" id="SSF81383">
    <property type="entry name" value="F-box domain"/>
    <property type="match status" value="1"/>
</dbReference>
<dbReference type="OrthoDB" id="2151431at2759"/>
<accession>A0A1Y1V4V0</accession>
<protein>
    <recommendedName>
        <fullName evidence="3">F-box domain-containing protein</fullName>
    </recommendedName>
</protein>
<dbReference type="AlphaFoldDB" id="A0A1Y1V4V0"/>
<dbReference type="InterPro" id="IPR036047">
    <property type="entry name" value="F-box-like_dom_sf"/>
</dbReference>
<reference evidence="1 2" key="2">
    <citation type="submission" date="2016-08" db="EMBL/GenBank/DDBJ databases">
        <title>Pervasive Adenine N6-methylation of Active Genes in Fungi.</title>
        <authorList>
            <consortium name="DOE Joint Genome Institute"/>
            <person name="Mondo S.J."/>
            <person name="Dannebaum R.O."/>
            <person name="Kuo R.C."/>
            <person name="Labutti K."/>
            <person name="Haridas S."/>
            <person name="Kuo A."/>
            <person name="Salamov A."/>
            <person name="Ahrendt S.R."/>
            <person name="Lipzen A."/>
            <person name="Sullivan W."/>
            <person name="Andreopoulos W.B."/>
            <person name="Clum A."/>
            <person name="Lindquist E."/>
            <person name="Daum C."/>
            <person name="Ramamoorthy G.K."/>
            <person name="Gryganskyi A."/>
            <person name="Culley D."/>
            <person name="Magnuson J.K."/>
            <person name="James T.Y."/>
            <person name="O'Malley M.A."/>
            <person name="Stajich J.E."/>
            <person name="Spatafora J.W."/>
            <person name="Visel A."/>
            <person name="Grigoriev I.V."/>
        </authorList>
    </citation>
    <scope>NUCLEOTIDE SEQUENCE [LARGE SCALE GENOMIC DNA]</scope>
    <source>
        <strain evidence="2">finn</strain>
    </source>
</reference>
<name>A0A1Y1V4V0_9FUNG</name>
<organism evidence="1 2">
    <name type="scientific">Piromyces finnis</name>
    <dbReference type="NCBI Taxonomy" id="1754191"/>
    <lineage>
        <taxon>Eukaryota</taxon>
        <taxon>Fungi</taxon>
        <taxon>Fungi incertae sedis</taxon>
        <taxon>Chytridiomycota</taxon>
        <taxon>Chytridiomycota incertae sedis</taxon>
        <taxon>Neocallimastigomycetes</taxon>
        <taxon>Neocallimastigales</taxon>
        <taxon>Neocallimastigaceae</taxon>
        <taxon>Piromyces</taxon>
    </lineage>
</organism>
<dbReference type="EMBL" id="MCFH01000031">
    <property type="protein sequence ID" value="ORX47330.1"/>
    <property type="molecule type" value="Genomic_DNA"/>
</dbReference>
<gene>
    <name evidence="1" type="ORF">BCR36DRAFT_405396</name>
</gene>
<keyword evidence="2" id="KW-1185">Reference proteome</keyword>
<dbReference type="Proteomes" id="UP000193719">
    <property type="component" value="Unassembled WGS sequence"/>
</dbReference>
<reference evidence="1 2" key="1">
    <citation type="submission" date="2016-08" db="EMBL/GenBank/DDBJ databases">
        <title>Genomes of anaerobic fungi encode conserved fungal cellulosomes for biomass hydrolysis.</title>
        <authorList>
            <consortium name="DOE Joint Genome Institute"/>
            <person name="Haitjema C.H."/>
            <person name="Gilmore S.P."/>
            <person name="Henske J.K."/>
            <person name="Solomon K.V."/>
            <person name="De Groot R."/>
            <person name="Kuo A."/>
            <person name="Mondo S.J."/>
            <person name="Salamov A.A."/>
            <person name="Labutti K."/>
            <person name="Zhao Z."/>
            <person name="Chiniquy J."/>
            <person name="Barry K."/>
            <person name="Brewer H.M."/>
            <person name="Purvine S.O."/>
            <person name="Wright A.T."/>
            <person name="Boxma B."/>
            <person name="Van Alen T."/>
            <person name="Hackstein J.H."/>
            <person name="Baker S.E."/>
            <person name="Grigoriev I.V."/>
            <person name="O'Malley M.A."/>
        </authorList>
    </citation>
    <scope>NUCLEOTIDE SEQUENCE [LARGE SCALE GENOMIC DNA]</scope>
    <source>
        <strain evidence="2">finn</strain>
    </source>
</reference>
<comment type="caution">
    <text evidence="1">The sequence shown here is derived from an EMBL/GenBank/DDBJ whole genome shotgun (WGS) entry which is preliminary data.</text>
</comment>
<evidence type="ECO:0008006" key="3">
    <source>
        <dbReference type="Google" id="ProtNLM"/>
    </source>
</evidence>